<proteinExistence type="predicted"/>
<evidence type="ECO:0000259" key="1">
    <source>
        <dbReference type="Pfam" id="PF05239"/>
    </source>
</evidence>
<comment type="caution">
    <text evidence="2">The sequence shown here is derived from an EMBL/GenBank/DDBJ whole genome shotgun (WGS) entry which is preliminary data.</text>
</comment>
<evidence type="ECO:0000313" key="2">
    <source>
        <dbReference type="EMBL" id="TWI70492.1"/>
    </source>
</evidence>
<evidence type="ECO:0000313" key="3">
    <source>
        <dbReference type="Proteomes" id="UP000316291"/>
    </source>
</evidence>
<reference evidence="2 3" key="1">
    <citation type="journal article" date="2015" name="Stand. Genomic Sci.">
        <title>Genomic Encyclopedia of Bacterial and Archaeal Type Strains, Phase III: the genomes of soil and plant-associated and newly described type strains.</title>
        <authorList>
            <person name="Whitman W.B."/>
            <person name="Woyke T."/>
            <person name="Klenk H.P."/>
            <person name="Zhou Y."/>
            <person name="Lilburn T.G."/>
            <person name="Beck B.J."/>
            <person name="De Vos P."/>
            <person name="Vandamme P."/>
            <person name="Eisen J.A."/>
            <person name="Garrity G."/>
            <person name="Hugenholtz P."/>
            <person name="Kyrpides N.C."/>
        </authorList>
    </citation>
    <scope>NUCLEOTIDE SEQUENCE [LARGE SCALE GENOMIC DNA]</scope>
    <source>
        <strain evidence="2 3">CGMCC 1.10948</strain>
    </source>
</reference>
<dbReference type="InterPro" id="IPR011033">
    <property type="entry name" value="PRC_barrel-like_sf"/>
</dbReference>
<dbReference type="AlphaFoldDB" id="A0A562RN78"/>
<gene>
    <name evidence="2" type="ORF">IQ16_03665</name>
</gene>
<dbReference type="Proteomes" id="UP000316291">
    <property type="component" value="Unassembled WGS sequence"/>
</dbReference>
<organism evidence="2 3">
    <name type="scientific">Bradyrhizobium huanghuaihaiense</name>
    <dbReference type="NCBI Taxonomy" id="990078"/>
    <lineage>
        <taxon>Bacteria</taxon>
        <taxon>Pseudomonadati</taxon>
        <taxon>Pseudomonadota</taxon>
        <taxon>Alphaproteobacteria</taxon>
        <taxon>Hyphomicrobiales</taxon>
        <taxon>Nitrobacteraceae</taxon>
        <taxon>Bradyrhizobium</taxon>
    </lineage>
</organism>
<keyword evidence="3" id="KW-1185">Reference proteome</keyword>
<dbReference type="RefSeq" id="WP_018643617.1">
    <property type="nucleotide sequence ID" value="NZ_VLLA01000008.1"/>
</dbReference>
<accession>A0A562RN78</accession>
<dbReference type="EMBL" id="VLLA01000008">
    <property type="protein sequence ID" value="TWI70492.1"/>
    <property type="molecule type" value="Genomic_DNA"/>
</dbReference>
<protein>
    <submittedName>
        <fullName evidence="2">PRC-barrel domain protein</fullName>
    </submittedName>
</protein>
<dbReference type="Pfam" id="PF05239">
    <property type="entry name" value="PRC"/>
    <property type="match status" value="1"/>
</dbReference>
<dbReference type="PANTHER" id="PTHR36505:SF1">
    <property type="entry name" value="BLR1072 PROTEIN"/>
    <property type="match status" value="1"/>
</dbReference>
<dbReference type="InterPro" id="IPR027275">
    <property type="entry name" value="PRC-brl_dom"/>
</dbReference>
<name>A0A562RN78_9BRAD</name>
<dbReference type="SUPFAM" id="SSF50346">
    <property type="entry name" value="PRC-barrel domain"/>
    <property type="match status" value="1"/>
</dbReference>
<dbReference type="OrthoDB" id="7274881at2"/>
<feature type="domain" description="PRC-barrel" evidence="1">
    <location>
        <begin position="15"/>
        <end position="85"/>
    </location>
</feature>
<sequence>MTMEDRETFSLIGSDKVEGTNAYDAKGEKVGYIERVMIDKISGKVSYAVLSFGGLLGIGDDHYPLPWQTLKYDTNLGGYVVTGISQDQLRGAPKYADESSWNWSDPATTRSVNAYYGVPVA</sequence>
<dbReference type="PANTHER" id="PTHR36505">
    <property type="entry name" value="BLR1072 PROTEIN"/>
    <property type="match status" value="1"/>
</dbReference>
<dbReference type="Gene3D" id="2.30.30.240">
    <property type="entry name" value="PRC-barrel domain"/>
    <property type="match status" value="1"/>
</dbReference>